<dbReference type="PANTHER" id="PTHR34986">
    <property type="entry name" value="EVOLVED BETA-GALACTOSIDASE SUBUNIT BETA"/>
    <property type="match status" value="1"/>
</dbReference>
<name>A0A4Y8ALE0_9SPHI</name>
<comment type="caution">
    <text evidence="3">The sequence shown here is derived from an EMBL/GenBank/DDBJ whole genome shotgun (WGS) entry which is preliminary data.</text>
</comment>
<sequence length="207" mass="23530">MKTKRLLQLTIAVITFIAMKNTAIAQNTPEGSHSAQTVQNWFNSDEWKNGLKLNADPSVNTAEFYKQYHNNKQVWDKAFLFLKDTNLETIGTGKHPIDGDNAYAIVTEAPSKALEQAGWESHRKYIDLQYVIKGRERIDVVNLIDATVTKPYDEEHDYANYQAEGTAHIAQPGTFYLFFPQDVHRPNIKVTGYDTVKKIVVKIKVAN</sequence>
<dbReference type="AlphaFoldDB" id="A0A4Y8ALE0"/>
<dbReference type="EMBL" id="JACIEG010000001">
    <property type="protein sequence ID" value="MBB3967683.1"/>
    <property type="molecule type" value="Genomic_DNA"/>
</dbReference>
<evidence type="ECO:0000313" key="4">
    <source>
        <dbReference type="Proteomes" id="UP000297248"/>
    </source>
</evidence>
<keyword evidence="1" id="KW-0732">Signal</keyword>
<reference evidence="3" key="2">
    <citation type="submission" date="2019-03" db="EMBL/GenBank/DDBJ databases">
        <authorList>
            <person name="Yan Y.-Q."/>
            <person name="Du Z.-J."/>
        </authorList>
    </citation>
    <scope>NUCLEOTIDE SEQUENCE</scope>
    <source>
        <strain evidence="3">PP-F2FG21</strain>
    </source>
</reference>
<dbReference type="OrthoDB" id="9792756at2"/>
<feature type="chain" id="PRO_5044616775" evidence="1">
    <location>
        <begin position="26"/>
        <end position="207"/>
    </location>
</feature>
<dbReference type="Proteomes" id="UP000297248">
    <property type="component" value="Unassembled WGS sequence"/>
</dbReference>
<gene>
    <name evidence="3" type="ORF">E2R65_03595</name>
    <name evidence="2" type="ORF">GGR35_000269</name>
</gene>
<dbReference type="EMBL" id="SNQG01000001">
    <property type="protein sequence ID" value="TEW69261.1"/>
    <property type="molecule type" value="Genomic_DNA"/>
</dbReference>
<accession>A0A4Y8ALE0</accession>
<dbReference type="PANTHER" id="PTHR34986:SF1">
    <property type="entry name" value="PROTEIN YIAL"/>
    <property type="match status" value="1"/>
</dbReference>
<dbReference type="Pfam" id="PF04074">
    <property type="entry name" value="DUF386"/>
    <property type="match status" value="1"/>
</dbReference>
<dbReference type="SUPFAM" id="SSF51197">
    <property type="entry name" value="Clavaminate synthase-like"/>
    <property type="match status" value="1"/>
</dbReference>
<organism evidence="3 4">
    <name type="scientific">Mucilaginibacter phyllosphaerae</name>
    <dbReference type="NCBI Taxonomy" id="1812349"/>
    <lineage>
        <taxon>Bacteria</taxon>
        <taxon>Pseudomonadati</taxon>
        <taxon>Bacteroidota</taxon>
        <taxon>Sphingobacteriia</taxon>
        <taxon>Sphingobacteriales</taxon>
        <taxon>Sphingobacteriaceae</taxon>
        <taxon>Mucilaginibacter</taxon>
    </lineage>
</organism>
<proteinExistence type="predicted"/>
<reference evidence="3 4" key="1">
    <citation type="journal article" date="2016" name="Int. J. Syst. Evol. Microbiol.">
        <title>Proposal of Mucilaginibacter phyllosphaerae sp. nov. isolated from the phyllosphere of Galium album.</title>
        <authorList>
            <person name="Aydogan E.L."/>
            <person name="Busse H.J."/>
            <person name="Moser G."/>
            <person name="Muller C."/>
            <person name="Kampfer P."/>
            <person name="Glaeser S.P."/>
        </authorList>
    </citation>
    <scope>NUCLEOTIDE SEQUENCE [LARGE SCALE GENOMIC DNA]</scope>
    <source>
        <strain evidence="3 4">PP-F2FG21</strain>
    </source>
</reference>
<dbReference type="InterPro" id="IPR004375">
    <property type="entry name" value="NanQ/TabA/YiaL"/>
</dbReference>
<dbReference type="GO" id="GO:0005829">
    <property type="term" value="C:cytosol"/>
    <property type="evidence" value="ECO:0007669"/>
    <property type="project" value="TreeGrafter"/>
</dbReference>
<dbReference type="Gene3D" id="2.60.120.370">
    <property type="entry name" value="YhcH/YjgK/YiaL"/>
    <property type="match status" value="1"/>
</dbReference>
<dbReference type="Proteomes" id="UP000583101">
    <property type="component" value="Unassembled WGS sequence"/>
</dbReference>
<evidence type="ECO:0000313" key="2">
    <source>
        <dbReference type="EMBL" id="MBB3967683.1"/>
    </source>
</evidence>
<evidence type="ECO:0000313" key="5">
    <source>
        <dbReference type="Proteomes" id="UP000583101"/>
    </source>
</evidence>
<reference evidence="2 5" key="3">
    <citation type="submission" date="2020-08" db="EMBL/GenBank/DDBJ databases">
        <title>Genomic Encyclopedia of Type Strains, Phase IV (KMG-IV): sequencing the most valuable type-strain genomes for metagenomic binning, comparative biology and taxonomic classification.</title>
        <authorList>
            <person name="Goeker M."/>
        </authorList>
    </citation>
    <scope>NUCLEOTIDE SEQUENCE [LARGE SCALE GENOMIC DNA]</scope>
    <source>
        <strain evidence="2 5">DSM 100995</strain>
    </source>
</reference>
<protein>
    <submittedName>
        <fullName evidence="3">DUF386 domain-containing protein</fullName>
    </submittedName>
    <submittedName>
        <fullName evidence="2">YhcH/YjgK/YiaL family protein</fullName>
    </submittedName>
</protein>
<evidence type="ECO:0000256" key="1">
    <source>
        <dbReference type="SAM" id="SignalP"/>
    </source>
</evidence>
<keyword evidence="5" id="KW-1185">Reference proteome</keyword>
<dbReference type="NCBIfam" id="TIGR00022">
    <property type="entry name" value="YhcH/YjgK/YiaL family protein"/>
    <property type="match status" value="1"/>
</dbReference>
<dbReference type="InterPro" id="IPR037012">
    <property type="entry name" value="NanQ/TabA/YiaL_sf"/>
</dbReference>
<evidence type="ECO:0000313" key="3">
    <source>
        <dbReference type="EMBL" id="TEW69261.1"/>
    </source>
</evidence>
<feature type="signal peptide" evidence="1">
    <location>
        <begin position="1"/>
        <end position="25"/>
    </location>
</feature>
<dbReference type="RefSeq" id="WP_134335096.1">
    <property type="nucleotide sequence ID" value="NZ_BMCZ01000001.1"/>
</dbReference>